<dbReference type="Proteomes" id="UP000283063">
    <property type="component" value="Chromosome"/>
</dbReference>
<dbReference type="GO" id="GO:0016491">
    <property type="term" value="F:oxidoreductase activity"/>
    <property type="evidence" value="ECO:0007669"/>
    <property type="project" value="UniProtKB-KW"/>
</dbReference>
<dbReference type="EMBL" id="CP033219">
    <property type="protein sequence ID" value="AZV79743.1"/>
    <property type="molecule type" value="Genomic_DNA"/>
</dbReference>
<dbReference type="SUPFAM" id="SSF47741">
    <property type="entry name" value="CO dehydrogenase ISP C-domain like"/>
    <property type="match status" value="1"/>
</dbReference>
<dbReference type="GO" id="GO:0051537">
    <property type="term" value="F:2 iron, 2 sulfur cluster binding"/>
    <property type="evidence" value="ECO:0007669"/>
    <property type="project" value="UniProtKB-KW"/>
</dbReference>
<dbReference type="InterPro" id="IPR036010">
    <property type="entry name" value="2Fe-2S_ferredoxin-like_sf"/>
</dbReference>
<keyword evidence="2" id="KW-0479">Metal-binding</keyword>
<keyword evidence="4" id="KW-0408">Iron</keyword>
<evidence type="ECO:0000256" key="4">
    <source>
        <dbReference type="ARBA" id="ARBA00023004"/>
    </source>
</evidence>
<dbReference type="Pfam" id="PF01799">
    <property type="entry name" value="Fer2_2"/>
    <property type="match status" value="1"/>
</dbReference>
<dbReference type="InterPro" id="IPR051452">
    <property type="entry name" value="Diverse_Oxidoreductases"/>
</dbReference>
<dbReference type="InterPro" id="IPR036884">
    <property type="entry name" value="2Fe-2S-bd_dom_sf"/>
</dbReference>
<evidence type="ECO:0000256" key="2">
    <source>
        <dbReference type="ARBA" id="ARBA00022723"/>
    </source>
</evidence>
<evidence type="ECO:0000256" key="3">
    <source>
        <dbReference type="ARBA" id="ARBA00023002"/>
    </source>
</evidence>
<dbReference type="GO" id="GO:0046872">
    <property type="term" value="F:metal ion binding"/>
    <property type="evidence" value="ECO:0007669"/>
    <property type="project" value="UniProtKB-KW"/>
</dbReference>
<dbReference type="KEGG" id="sedi:EBB79_18900"/>
<dbReference type="PANTHER" id="PTHR44379">
    <property type="entry name" value="OXIDOREDUCTASE WITH IRON-SULFUR SUBUNIT"/>
    <property type="match status" value="1"/>
</dbReference>
<feature type="domain" description="2Fe-2S ferredoxin-type" evidence="6">
    <location>
        <begin position="5"/>
        <end position="81"/>
    </location>
</feature>
<evidence type="ECO:0000256" key="1">
    <source>
        <dbReference type="ARBA" id="ARBA00022714"/>
    </source>
</evidence>
<dbReference type="InterPro" id="IPR002888">
    <property type="entry name" value="2Fe-2S-bd"/>
</dbReference>
<dbReference type="InterPro" id="IPR001041">
    <property type="entry name" value="2Fe-2S_ferredoxin-type"/>
</dbReference>
<evidence type="ECO:0000313" key="7">
    <source>
        <dbReference type="EMBL" id="AZV79743.1"/>
    </source>
</evidence>
<evidence type="ECO:0000259" key="6">
    <source>
        <dbReference type="PROSITE" id="PS51085"/>
    </source>
</evidence>
<keyword evidence="3" id="KW-0560">Oxidoreductase</keyword>
<keyword evidence="5" id="KW-0411">Iron-sulfur</keyword>
<dbReference type="PANTHER" id="PTHR44379:SF5">
    <property type="entry name" value="OXIDOREDUCTASE WITH IRON-SULFUR SUBUNIT"/>
    <property type="match status" value="1"/>
</dbReference>
<dbReference type="Pfam" id="PF00111">
    <property type="entry name" value="Fer2"/>
    <property type="match status" value="1"/>
</dbReference>
<keyword evidence="8" id="KW-1185">Reference proteome</keyword>
<dbReference type="AlphaFoldDB" id="A0A3T0N6R8"/>
<reference evidence="7 8" key="1">
    <citation type="submission" date="2018-10" db="EMBL/GenBank/DDBJ databases">
        <title>Parasedimentitalea marina sp. nov., a psychrophilic bacterium isolated from deep seawater of the New Britain Trench.</title>
        <authorList>
            <person name="Cao J."/>
        </authorList>
    </citation>
    <scope>NUCLEOTIDE SEQUENCE [LARGE SCALE GENOMIC DNA]</scope>
    <source>
        <strain evidence="7 8">W43</strain>
    </source>
</reference>
<dbReference type="FunFam" id="3.10.20.30:FF:000020">
    <property type="entry name" value="Xanthine dehydrogenase iron-sulfur subunit"/>
    <property type="match status" value="1"/>
</dbReference>
<dbReference type="PROSITE" id="PS51085">
    <property type="entry name" value="2FE2S_FER_2"/>
    <property type="match status" value="1"/>
</dbReference>
<accession>A0A3T0N6R8</accession>
<organism evidence="7 8">
    <name type="scientific">Parasedimentitalea marina</name>
    <dbReference type="NCBI Taxonomy" id="2483033"/>
    <lineage>
        <taxon>Bacteria</taxon>
        <taxon>Pseudomonadati</taxon>
        <taxon>Pseudomonadota</taxon>
        <taxon>Alphaproteobacteria</taxon>
        <taxon>Rhodobacterales</taxon>
        <taxon>Paracoccaceae</taxon>
        <taxon>Parasedimentitalea</taxon>
    </lineage>
</organism>
<protein>
    <submittedName>
        <fullName evidence="7">(2Fe-2S)-binding protein</fullName>
    </submittedName>
</protein>
<gene>
    <name evidence="7" type="ORF">EBB79_18900</name>
</gene>
<dbReference type="FunFam" id="1.10.150.120:FF:000003">
    <property type="entry name" value="Carbon monoxide dehydrogenase, small subunit"/>
    <property type="match status" value="1"/>
</dbReference>
<dbReference type="Gene3D" id="3.10.20.30">
    <property type="match status" value="1"/>
</dbReference>
<dbReference type="SUPFAM" id="SSF54292">
    <property type="entry name" value="2Fe-2S ferredoxin-like"/>
    <property type="match status" value="1"/>
</dbReference>
<proteinExistence type="predicted"/>
<dbReference type="Gene3D" id="1.10.150.120">
    <property type="entry name" value="[2Fe-2S]-binding domain"/>
    <property type="match status" value="1"/>
</dbReference>
<dbReference type="CDD" id="cd00207">
    <property type="entry name" value="fer2"/>
    <property type="match status" value="1"/>
</dbReference>
<name>A0A3T0N6R8_9RHOB</name>
<dbReference type="OrthoDB" id="9792018at2"/>
<dbReference type="RefSeq" id="WP_127750332.1">
    <property type="nucleotide sequence ID" value="NZ_CP033219.1"/>
</dbReference>
<evidence type="ECO:0000256" key="5">
    <source>
        <dbReference type="ARBA" id="ARBA00023014"/>
    </source>
</evidence>
<evidence type="ECO:0000313" key="8">
    <source>
        <dbReference type="Proteomes" id="UP000283063"/>
    </source>
</evidence>
<keyword evidence="1" id="KW-0001">2Fe-2S</keyword>
<dbReference type="InterPro" id="IPR012675">
    <property type="entry name" value="Beta-grasp_dom_sf"/>
</dbReference>
<sequence length="164" mass="17833">MTDKMHVKLNVNGEDREFLAEPRELLIYALREHLNITGPHVGCDTSHCGACTVTIDGKSVKSCTMFVAQANGAEITTIEGIGKPDALHVLQESFREHHGLQCGFCTPGMITRATKLLEENPNPTEEDVRFGMSGNICRCTGYQNIVKSILSAASELNSAKEAAQ</sequence>